<dbReference type="SUPFAM" id="SSF143517">
    <property type="entry name" value="TRCF domain-like"/>
    <property type="match status" value="1"/>
</dbReference>
<evidence type="ECO:0000256" key="5">
    <source>
        <dbReference type="ARBA" id="ARBA00022801"/>
    </source>
</evidence>
<dbReference type="FunFam" id="3.40.50.300:FF:000546">
    <property type="entry name" value="Transcription-repair-coupling factor"/>
    <property type="match status" value="1"/>
</dbReference>
<feature type="domain" description="Helicase ATP-binding" evidence="10">
    <location>
        <begin position="645"/>
        <end position="806"/>
    </location>
</feature>
<dbReference type="InterPro" id="IPR047112">
    <property type="entry name" value="RecG/Mfd"/>
</dbReference>
<dbReference type="Pfam" id="PF17757">
    <property type="entry name" value="UvrB_inter"/>
    <property type="match status" value="1"/>
</dbReference>
<gene>
    <name evidence="12" type="primary">mfd</name>
    <name evidence="12" type="ORF">CARN1_2302</name>
</gene>
<dbReference type="InterPro" id="IPR041471">
    <property type="entry name" value="UvrB_inter"/>
</dbReference>
<evidence type="ECO:0000256" key="9">
    <source>
        <dbReference type="ARBA" id="ARBA00023204"/>
    </source>
</evidence>
<dbReference type="Gene3D" id="3.30.2060.10">
    <property type="entry name" value="Penicillin-binding protein 1b domain"/>
    <property type="match status" value="1"/>
</dbReference>
<dbReference type="GO" id="GO:0016787">
    <property type="term" value="F:hydrolase activity"/>
    <property type="evidence" value="ECO:0007669"/>
    <property type="project" value="UniProtKB-KW"/>
</dbReference>
<dbReference type="Pfam" id="PF00270">
    <property type="entry name" value="DEAD"/>
    <property type="match status" value="1"/>
</dbReference>
<dbReference type="InterPro" id="IPR005118">
    <property type="entry name" value="TRCF_C"/>
</dbReference>
<dbReference type="SUPFAM" id="SSF141259">
    <property type="entry name" value="CarD-like"/>
    <property type="match status" value="1"/>
</dbReference>
<dbReference type="InterPro" id="IPR011545">
    <property type="entry name" value="DEAD/DEAH_box_helicase_dom"/>
</dbReference>
<keyword evidence="5" id="KW-0378">Hydrolase</keyword>
<dbReference type="AlphaFoldDB" id="E6PDD9"/>
<dbReference type="CDD" id="cd17991">
    <property type="entry name" value="DEXHc_TRCF"/>
    <property type="match status" value="1"/>
</dbReference>
<protein>
    <submittedName>
        <fullName evidence="12">Transcription-repair coupling factor (TRCF)</fullName>
    </submittedName>
</protein>
<keyword evidence="9" id="KW-0234">DNA repair</keyword>
<proteinExistence type="inferred from homology"/>
<dbReference type="InterPro" id="IPR001650">
    <property type="entry name" value="Helicase_C-like"/>
</dbReference>
<dbReference type="InterPro" id="IPR036101">
    <property type="entry name" value="CarD-like/TRCF_RID_sf"/>
</dbReference>
<evidence type="ECO:0000256" key="1">
    <source>
        <dbReference type="ARBA" id="ARBA00004496"/>
    </source>
</evidence>
<evidence type="ECO:0000256" key="4">
    <source>
        <dbReference type="ARBA" id="ARBA00022763"/>
    </source>
</evidence>
<evidence type="ECO:0000259" key="10">
    <source>
        <dbReference type="PROSITE" id="PS51192"/>
    </source>
</evidence>
<dbReference type="SUPFAM" id="SSF52540">
    <property type="entry name" value="P-loop containing nucleoside triphosphate hydrolases"/>
    <property type="match status" value="2"/>
</dbReference>
<evidence type="ECO:0000256" key="6">
    <source>
        <dbReference type="ARBA" id="ARBA00022806"/>
    </source>
</evidence>
<dbReference type="InterPro" id="IPR003711">
    <property type="entry name" value="CarD-like/TRCF_RID"/>
</dbReference>
<dbReference type="PROSITE" id="PS51192">
    <property type="entry name" value="HELICASE_ATP_BIND_1"/>
    <property type="match status" value="1"/>
</dbReference>
<dbReference type="GO" id="GO:0005524">
    <property type="term" value="F:ATP binding"/>
    <property type="evidence" value="ECO:0007669"/>
    <property type="project" value="UniProtKB-KW"/>
</dbReference>
<evidence type="ECO:0000259" key="11">
    <source>
        <dbReference type="PROSITE" id="PS51194"/>
    </source>
</evidence>
<keyword evidence="7" id="KW-0067">ATP-binding</keyword>
<dbReference type="GO" id="GO:0003684">
    <property type="term" value="F:damaged DNA binding"/>
    <property type="evidence" value="ECO:0007669"/>
    <property type="project" value="InterPro"/>
</dbReference>
<dbReference type="GO" id="GO:0005737">
    <property type="term" value="C:cytoplasm"/>
    <property type="evidence" value="ECO:0007669"/>
    <property type="project" value="UniProtKB-SubCell"/>
</dbReference>
<evidence type="ECO:0000256" key="7">
    <source>
        <dbReference type="ARBA" id="ARBA00022840"/>
    </source>
</evidence>
<dbReference type="SMART" id="SM01058">
    <property type="entry name" value="CarD_TRCF"/>
    <property type="match status" value="1"/>
</dbReference>
<keyword evidence="4" id="KW-0227">DNA damage</keyword>
<accession>E6PDD9</accession>
<comment type="caution">
    <text evidence="12">The sequence shown here is derived from an EMBL/GenBank/DDBJ whole genome shotgun (WGS) entry which is preliminary data.</text>
</comment>
<reference evidence="12" key="1">
    <citation type="submission" date="2009-10" db="EMBL/GenBank/DDBJ databases">
        <title>Diversity of trophic interactions inside an arsenic-rich microbial ecosystem.</title>
        <authorList>
            <person name="Bertin P.N."/>
            <person name="Heinrich-Salmeron A."/>
            <person name="Pelletier E."/>
            <person name="Goulhen-Chollet F."/>
            <person name="Arsene-Ploetze F."/>
            <person name="Gallien S."/>
            <person name="Calteau A."/>
            <person name="Vallenet D."/>
            <person name="Casiot C."/>
            <person name="Chane-Woon-Ming B."/>
            <person name="Giloteaux L."/>
            <person name="Barakat M."/>
            <person name="Bonnefoy V."/>
            <person name="Bruneel O."/>
            <person name="Chandler M."/>
            <person name="Cleiss J."/>
            <person name="Duran R."/>
            <person name="Elbaz-Poulichet F."/>
            <person name="Fonknechten N."/>
            <person name="Lauga B."/>
            <person name="Mornico D."/>
            <person name="Ortet P."/>
            <person name="Schaeffer C."/>
            <person name="Siguier P."/>
            <person name="Alexander Thil Smith A."/>
            <person name="Van Dorsselaer A."/>
            <person name="Weissenbach J."/>
            <person name="Medigue C."/>
            <person name="Le Paslier D."/>
        </authorList>
    </citation>
    <scope>NUCLEOTIDE SEQUENCE</scope>
</reference>
<name>E6PDD9_9ZZZZ</name>
<dbReference type="SMART" id="SM00487">
    <property type="entry name" value="DEXDc"/>
    <property type="match status" value="1"/>
</dbReference>
<sequence length="1172" mass="128428">MTATLPRPARPALDALLDRLAGERGPLAPALAAFERGIGAVALHETIPAARPTLLAALYRARRRPTLVLLPTPDAAERAYADLLCYLGESRAADLFLHRGREAAFGSIESPAERSARITLLAALDAGTPLLVLTSVAGMRSYVMPRTVLRDLRSELRVGEEPGWEATIRRLHRLGYERTDIVGAVGQYAVRGGILDLYAATAESPTRVEFFGDTIESIRSFGIESQRSVAPLEALEVLPWGEIPRDEIYRSNVAERIGGDGPRERAVRAFLERGEELPDAWIPFAYDRPETLFEYLPDDALLTLVEPATLGAIESALDEERVRARSTLLADAAAEELDVRDEFVDDALLAEIEAPHPRLDALHAACERLQSLVLPGAIEGEAPAWLPRIDASIVVETRPSEHYNRQMTLFLEAIRESLAHRESIVILTSGIARVGEIFSAAGIEVLPMARALAEGGICIEHGSIDGGFTLPDERLRILGDREIFGAPPKRVKLRAVKEGVPVTLADLKVGDFVVHAVHGIGQYVGLRSETLFGVTQDFLDLHYAGSDRMMVPVTQMHQVTKYAAGDGATPRLSKMGGVEWARTKARVGSQLAAIADGLVELYAEREMSRGFSFAPDSAWQSELEEAFPYDLTPDQATAVSAVKGDMERERPMDRVVCGDVGYGKTEVALRAAFKAVSDKKQVAILVPTTLLAAQHYRTFSTRFAAYPLRVEELSRFKTKAEQRVVLAALAEGKVDIVIGTHRLLQKDVVFADLGLIVVDEEQRFGVMHKERLKELKTSVDVLTLSATPIPRTLHMSLMGVRDLSLIQTAPKNRMSIKTVVLPGGDAVVTRAISAELDRGGQVYYLHNRVESIHAVANALQQLIPRARIAIGHGQMTEGELEPIMQRFIDGETDVLVATTIIENGIDIPNVNTMIVSDADRFGLAQLYQLRGRVGRSNHQAYCYLLYQGHKVLTEDAKARLEAIREFTHLGSGLQIAMRDLEIRGAGNLVGAAQSGFIASVGFDTYCQLLADAIAARRGTSATMEERQEAVIDVKVSAFVPDDYVPQVSQKIAIYQQLARARSESDVEEIAAGVRDRFGPLPRPLETLVEITKLRSIALAKRVSRVVVDERRLTLGVGTGFALDPAGIPKLQSLTRNRFRFAEGKILVDLPPAQEGPSERRWMPLLRGILEAL</sequence>
<evidence type="ECO:0000256" key="3">
    <source>
        <dbReference type="ARBA" id="ARBA00022741"/>
    </source>
</evidence>
<dbReference type="Gene3D" id="3.40.50.11180">
    <property type="match status" value="1"/>
</dbReference>
<organism evidence="12">
    <name type="scientific">mine drainage metagenome</name>
    <dbReference type="NCBI Taxonomy" id="410659"/>
    <lineage>
        <taxon>unclassified sequences</taxon>
        <taxon>metagenomes</taxon>
        <taxon>ecological metagenomes</taxon>
    </lineage>
</organism>
<dbReference type="Gene3D" id="3.40.50.300">
    <property type="entry name" value="P-loop containing nucleotide triphosphate hydrolases"/>
    <property type="match status" value="2"/>
</dbReference>
<dbReference type="GO" id="GO:0006281">
    <property type="term" value="P:DNA repair"/>
    <property type="evidence" value="ECO:0007669"/>
    <property type="project" value="UniProtKB-KW"/>
</dbReference>
<keyword evidence="8" id="KW-0238">DNA-binding</keyword>
<dbReference type="PANTHER" id="PTHR47964">
    <property type="entry name" value="ATP-DEPENDENT DNA HELICASE HOMOLOG RECG, CHLOROPLASTIC"/>
    <property type="match status" value="1"/>
</dbReference>
<evidence type="ECO:0000256" key="8">
    <source>
        <dbReference type="ARBA" id="ARBA00023125"/>
    </source>
</evidence>
<dbReference type="InterPro" id="IPR037235">
    <property type="entry name" value="TRCF-like_C_D7"/>
</dbReference>
<dbReference type="EMBL" id="CABL01000001">
    <property type="protein sequence ID" value="CBH74415.1"/>
    <property type="molecule type" value="Genomic_DNA"/>
</dbReference>
<dbReference type="GO" id="GO:0003678">
    <property type="term" value="F:DNA helicase activity"/>
    <property type="evidence" value="ECO:0007669"/>
    <property type="project" value="TreeGrafter"/>
</dbReference>
<dbReference type="PROSITE" id="PS51194">
    <property type="entry name" value="HELICASE_CTER"/>
    <property type="match status" value="1"/>
</dbReference>
<evidence type="ECO:0000313" key="12">
    <source>
        <dbReference type="EMBL" id="CBH74415.1"/>
    </source>
</evidence>
<dbReference type="Pfam" id="PF03461">
    <property type="entry name" value="TRCF"/>
    <property type="match status" value="1"/>
</dbReference>
<keyword evidence="6" id="KW-0347">Helicase</keyword>
<dbReference type="NCBIfam" id="TIGR00580">
    <property type="entry name" value="mfd"/>
    <property type="match status" value="1"/>
</dbReference>
<comment type="subcellular location">
    <subcellularLocation>
        <location evidence="1">Cytoplasm</location>
    </subcellularLocation>
</comment>
<keyword evidence="3" id="KW-0547">Nucleotide-binding</keyword>
<dbReference type="InterPro" id="IPR004576">
    <property type="entry name" value="Mfd"/>
</dbReference>
<dbReference type="Gene3D" id="2.40.10.170">
    <property type="match status" value="1"/>
</dbReference>
<dbReference type="SMART" id="SM00982">
    <property type="entry name" value="TRCF"/>
    <property type="match status" value="1"/>
</dbReference>
<dbReference type="Pfam" id="PF00271">
    <property type="entry name" value="Helicase_C"/>
    <property type="match status" value="1"/>
</dbReference>
<dbReference type="Pfam" id="PF02559">
    <property type="entry name" value="CarD_TRCF_RID"/>
    <property type="match status" value="1"/>
</dbReference>
<dbReference type="PANTHER" id="PTHR47964:SF1">
    <property type="entry name" value="ATP-DEPENDENT DNA HELICASE HOMOLOG RECG, CHLOROPLASTIC"/>
    <property type="match status" value="1"/>
</dbReference>
<dbReference type="SMART" id="SM00490">
    <property type="entry name" value="HELICc"/>
    <property type="match status" value="1"/>
</dbReference>
<keyword evidence="2" id="KW-0963">Cytoplasm</keyword>
<dbReference type="Gene3D" id="3.90.1150.50">
    <property type="entry name" value="Transcription-repair-coupling factor, D7 domain"/>
    <property type="match status" value="1"/>
</dbReference>
<evidence type="ECO:0000256" key="2">
    <source>
        <dbReference type="ARBA" id="ARBA00022490"/>
    </source>
</evidence>
<dbReference type="InterPro" id="IPR014001">
    <property type="entry name" value="Helicase_ATP-bd"/>
</dbReference>
<dbReference type="InterPro" id="IPR027417">
    <property type="entry name" value="P-loop_NTPase"/>
</dbReference>
<feature type="domain" description="Helicase C-terminal" evidence="11">
    <location>
        <begin position="827"/>
        <end position="981"/>
    </location>
</feature>
<dbReference type="HAMAP" id="MF_00969">
    <property type="entry name" value="TRCF"/>
    <property type="match status" value="1"/>
</dbReference>